<sequence length="129" mass="14162">MFLLLAFFTLFGPIIAATMTLATAAVLLRTRPLLSGTLFLLIALLLTMLMFEFRYDLGLELPDITWMPSGAAAEAATLGVAFLLLIIHILSWVRWPAGLRGKWTTISAAILWALAAFSFLVLSQLSYSI</sequence>
<evidence type="ECO:0000313" key="2">
    <source>
        <dbReference type="EMBL" id="SFK55202.1"/>
    </source>
</evidence>
<keyword evidence="3" id="KW-1185">Reference proteome</keyword>
<dbReference type="AlphaFoldDB" id="A0A1I4AFI4"/>
<dbReference type="Proteomes" id="UP000198851">
    <property type="component" value="Unassembled WGS sequence"/>
</dbReference>
<gene>
    <name evidence="2" type="ORF">SAMN04488036_101353</name>
</gene>
<feature type="transmembrane region" description="Helical" evidence="1">
    <location>
        <begin position="71"/>
        <end position="91"/>
    </location>
</feature>
<name>A0A1I4AFI4_9RHOB</name>
<keyword evidence="1" id="KW-0812">Transmembrane</keyword>
<dbReference type="RefSeq" id="WP_093319491.1">
    <property type="nucleotide sequence ID" value="NZ_FOSZ01000001.1"/>
</dbReference>
<protein>
    <submittedName>
        <fullName evidence="2">Uncharacterized protein</fullName>
    </submittedName>
</protein>
<keyword evidence="1" id="KW-1133">Transmembrane helix</keyword>
<evidence type="ECO:0000313" key="3">
    <source>
        <dbReference type="Proteomes" id="UP000198851"/>
    </source>
</evidence>
<dbReference type="STRING" id="1280847.SAMN04488036_101353"/>
<feature type="transmembrane region" description="Helical" evidence="1">
    <location>
        <begin position="34"/>
        <end position="51"/>
    </location>
</feature>
<organism evidence="2 3">
    <name type="scientific">Shimia haliotis</name>
    <dbReference type="NCBI Taxonomy" id="1280847"/>
    <lineage>
        <taxon>Bacteria</taxon>
        <taxon>Pseudomonadati</taxon>
        <taxon>Pseudomonadota</taxon>
        <taxon>Alphaproteobacteria</taxon>
        <taxon>Rhodobacterales</taxon>
        <taxon>Roseobacteraceae</taxon>
    </lineage>
</organism>
<dbReference type="EMBL" id="FOSZ01000001">
    <property type="protein sequence ID" value="SFK55202.1"/>
    <property type="molecule type" value="Genomic_DNA"/>
</dbReference>
<keyword evidence="1" id="KW-0472">Membrane</keyword>
<feature type="transmembrane region" description="Helical" evidence="1">
    <location>
        <begin position="103"/>
        <end position="122"/>
    </location>
</feature>
<accession>A0A1I4AFI4</accession>
<proteinExistence type="predicted"/>
<dbReference type="OrthoDB" id="7866803at2"/>
<evidence type="ECO:0000256" key="1">
    <source>
        <dbReference type="SAM" id="Phobius"/>
    </source>
</evidence>
<reference evidence="3" key="1">
    <citation type="submission" date="2016-10" db="EMBL/GenBank/DDBJ databases">
        <authorList>
            <person name="Varghese N."/>
            <person name="Submissions S."/>
        </authorList>
    </citation>
    <scope>NUCLEOTIDE SEQUENCE [LARGE SCALE GENOMIC DNA]</scope>
    <source>
        <strain evidence="3">DSM 28453</strain>
    </source>
</reference>